<reference evidence="1" key="1">
    <citation type="journal article" date="2019" name="bioRxiv">
        <title>The Genome of the Zebra Mussel, Dreissena polymorpha: A Resource for Invasive Species Research.</title>
        <authorList>
            <person name="McCartney M.A."/>
            <person name="Auch B."/>
            <person name="Kono T."/>
            <person name="Mallez S."/>
            <person name="Zhang Y."/>
            <person name="Obille A."/>
            <person name="Becker A."/>
            <person name="Abrahante J.E."/>
            <person name="Garbe J."/>
            <person name="Badalamenti J.P."/>
            <person name="Herman A."/>
            <person name="Mangelson H."/>
            <person name="Liachko I."/>
            <person name="Sullivan S."/>
            <person name="Sone E.D."/>
            <person name="Koren S."/>
            <person name="Silverstein K.A.T."/>
            <person name="Beckman K.B."/>
            <person name="Gohl D.M."/>
        </authorList>
    </citation>
    <scope>NUCLEOTIDE SEQUENCE</scope>
    <source>
        <strain evidence="1">Duluth1</strain>
        <tissue evidence="1">Whole animal</tissue>
    </source>
</reference>
<protein>
    <submittedName>
        <fullName evidence="1">Uncharacterized protein</fullName>
    </submittedName>
</protein>
<reference evidence="1" key="2">
    <citation type="submission" date="2020-11" db="EMBL/GenBank/DDBJ databases">
        <authorList>
            <person name="McCartney M.A."/>
            <person name="Auch B."/>
            <person name="Kono T."/>
            <person name="Mallez S."/>
            <person name="Becker A."/>
            <person name="Gohl D.M."/>
            <person name="Silverstein K.A.T."/>
            <person name="Koren S."/>
            <person name="Bechman K.B."/>
            <person name="Herman A."/>
            <person name="Abrahante J.E."/>
            <person name="Garbe J."/>
        </authorList>
    </citation>
    <scope>NUCLEOTIDE SEQUENCE</scope>
    <source>
        <strain evidence="1">Duluth1</strain>
        <tissue evidence="1">Whole animal</tissue>
    </source>
</reference>
<gene>
    <name evidence="1" type="ORF">DPMN_026032</name>
</gene>
<dbReference type="Proteomes" id="UP000828390">
    <property type="component" value="Unassembled WGS sequence"/>
</dbReference>
<sequence>MTYKVTTDGSRRGDMLCSFVNLVPSYGSNSSTALWMPWERKRLRDDTPTENRCCLAVRRWIDKG</sequence>
<organism evidence="1 2">
    <name type="scientific">Dreissena polymorpha</name>
    <name type="common">Zebra mussel</name>
    <name type="synonym">Mytilus polymorpha</name>
    <dbReference type="NCBI Taxonomy" id="45954"/>
    <lineage>
        <taxon>Eukaryota</taxon>
        <taxon>Metazoa</taxon>
        <taxon>Spiralia</taxon>
        <taxon>Lophotrochozoa</taxon>
        <taxon>Mollusca</taxon>
        <taxon>Bivalvia</taxon>
        <taxon>Autobranchia</taxon>
        <taxon>Heteroconchia</taxon>
        <taxon>Euheterodonta</taxon>
        <taxon>Imparidentia</taxon>
        <taxon>Neoheterodontei</taxon>
        <taxon>Myida</taxon>
        <taxon>Dreissenoidea</taxon>
        <taxon>Dreissenidae</taxon>
        <taxon>Dreissena</taxon>
    </lineage>
</organism>
<name>A0A9D4RE67_DREPO</name>
<dbReference type="AlphaFoldDB" id="A0A9D4RE67"/>
<proteinExistence type="predicted"/>
<comment type="caution">
    <text evidence="1">The sequence shown here is derived from an EMBL/GenBank/DDBJ whole genome shotgun (WGS) entry which is preliminary data.</text>
</comment>
<evidence type="ECO:0000313" key="2">
    <source>
        <dbReference type="Proteomes" id="UP000828390"/>
    </source>
</evidence>
<dbReference type="EMBL" id="JAIWYP010000002">
    <property type="protein sequence ID" value="KAH3863055.1"/>
    <property type="molecule type" value="Genomic_DNA"/>
</dbReference>
<accession>A0A9D4RE67</accession>
<keyword evidence="2" id="KW-1185">Reference proteome</keyword>
<evidence type="ECO:0000313" key="1">
    <source>
        <dbReference type="EMBL" id="KAH3863055.1"/>
    </source>
</evidence>